<gene>
    <name evidence="4" type="ORF">fsci_09970</name>
</gene>
<keyword evidence="2" id="KW-0186">Copper</keyword>
<comment type="cofactor">
    <cofactor evidence="2">
        <name>Zn(2+)</name>
        <dbReference type="ChEBI" id="CHEBI:29105"/>
    </cofactor>
    <text evidence="2">Binds 1 zinc ion per subunit.</text>
</comment>
<dbReference type="Proteomes" id="UP001628164">
    <property type="component" value="Unassembled WGS sequence"/>
</dbReference>
<dbReference type="Gene3D" id="2.60.40.200">
    <property type="entry name" value="Superoxide dismutase, copper/zinc binding domain"/>
    <property type="match status" value="1"/>
</dbReference>
<dbReference type="InterPro" id="IPR001424">
    <property type="entry name" value="SOD_Cu_Zn_dom"/>
</dbReference>
<evidence type="ECO:0000313" key="5">
    <source>
        <dbReference type="Proteomes" id="UP001628164"/>
    </source>
</evidence>
<comment type="similarity">
    <text evidence="1 2">Belongs to the Cu-Zn superoxide dismutase family.</text>
</comment>
<dbReference type="PROSITE" id="PS00332">
    <property type="entry name" value="SOD_CU_ZN_2"/>
    <property type="match status" value="1"/>
</dbReference>
<dbReference type="InterPro" id="IPR036423">
    <property type="entry name" value="SOD-like_Cu/Zn_dom_sf"/>
</dbReference>
<name>A0ABQ6PEZ9_9GAMM</name>
<evidence type="ECO:0000313" key="4">
    <source>
        <dbReference type="EMBL" id="GMN89511.1"/>
    </source>
</evidence>
<dbReference type="CDD" id="cd00305">
    <property type="entry name" value="Cu-Zn_Superoxide_Dismutase"/>
    <property type="match status" value="1"/>
</dbReference>
<comment type="cofactor">
    <cofactor evidence="2">
        <name>Cu cation</name>
        <dbReference type="ChEBI" id="CHEBI:23378"/>
    </cofactor>
    <text evidence="2">Binds 1 copper ion per subunit.</text>
</comment>
<dbReference type="PROSITE" id="PS00087">
    <property type="entry name" value="SOD_CU_ZN_1"/>
    <property type="match status" value="1"/>
</dbReference>
<evidence type="ECO:0000256" key="2">
    <source>
        <dbReference type="RuleBase" id="RU000393"/>
    </source>
</evidence>
<dbReference type="PRINTS" id="PR00068">
    <property type="entry name" value="CUZNDISMTASE"/>
</dbReference>
<comment type="catalytic activity">
    <reaction evidence="2">
        <text>2 superoxide + 2 H(+) = H2O2 + O2</text>
        <dbReference type="Rhea" id="RHEA:20696"/>
        <dbReference type="ChEBI" id="CHEBI:15378"/>
        <dbReference type="ChEBI" id="CHEBI:15379"/>
        <dbReference type="ChEBI" id="CHEBI:16240"/>
        <dbReference type="ChEBI" id="CHEBI:18421"/>
        <dbReference type="EC" id="1.15.1.1"/>
    </reaction>
</comment>
<keyword evidence="5" id="KW-1185">Reference proteome</keyword>
<keyword evidence="2" id="KW-0479">Metal-binding</keyword>
<feature type="domain" description="Superoxide dismutase copper/zinc binding" evidence="3">
    <location>
        <begin position="52"/>
        <end position="184"/>
    </location>
</feature>
<proteinExistence type="inferred from homology"/>
<comment type="function">
    <text evidence="2">Destroys radicals which are normally produced within the cells and which are toxic to biological systems.</text>
</comment>
<accession>A0ABQ6PEZ9</accession>
<dbReference type="InterPro" id="IPR024134">
    <property type="entry name" value="SOD_Cu/Zn_/chaperone"/>
</dbReference>
<dbReference type="InterPro" id="IPR018152">
    <property type="entry name" value="SOD_Cu/Zn_BS"/>
</dbReference>
<protein>
    <recommendedName>
        <fullName evidence="2">Superoxide dismutase [Cu-Zn]</fullName>
        <ecNumber evidence="2">1.15.1.1</ecNumber>
    </recommendedName>
</protein>
<evidence type="ECO:0000256" key="1">
    <source>
        <dbReference type="ARBA" id="ARBA00010457"/>
    </source>
</evidence>
<dbReference type="SUPFAM" id="SSF49329">
    <property type="entry name" value="Cu,Zn superoxide dismutase-like"/>
    <property type="match status" value="1"/>
</dbReference>
<evidence type="ECO:0000259" key="3">
    <source>
        <dbReference type="Pfam" id="PF00080"/>
    </source>
</evidence>
<keyword evidence="2" id="KW-0560">Oxidoreductase</keyword>
<dbReference type="PANTHER" id="PTHR10003">
    <property type="entry name" value="SUPEROXIDE DISMUTASE CU-ZN -RELATED"/>
    <property type="match status" value="1"/>
</dbReference>
<keyword evidence="2" id="KW-0862">Zinc</keyword>
<dbReference type="EMBL" id="BTHG01000003">
    <property type="protein sequence ID" value="GMN89511.1"/>
    <property type="molecule type" value="Genomic_DNA"/>
</dbReference>
<reference evidence="4 5" key="1">
    <citation type="journal article" date="2024" name="Dis. Aquat. Organ.">
        <title>Francisella sciaenopsi sp. nov. isolated from diseased red drum Sciaenops ocellatus in Florida, USA.</title>
        <authorList>
            <person name="Kawahara M."/>
            <person name="Cody T.T."/>
            <person name="Yanong R.P.E."/>
            <person name="Henderson E."/>
            <person name="Yazdi Z."/>
            <person name="Soto E."/>
        </authorList>
    </citation>
    <scope>NUCLEOTIDE SEQUENCE [LARGE SCALE GENOMIC DNA]</scope>
    <source>
        <strain evidence="4 5">R22-20-7</strain>
    </source>
</reference>
<dbReference type="EC" id="1.15.1.1" evidence="2"/>
<comment type="caution">
    <text evidence="4">The sequence shown here is derived from an EMBL/GenBank/DDBJ whole genome shotgun (WGS) entry which is preliminary data.</text>
</comment>
<sequence length="186" mass="20208">MSNFCKLLGISMCTFLLTNCSLFDKQNKPYDLYHDNELIVHMKDVKTQKDVGTVTISYHTQDGKQDGILITPYLYNLPASSVHGMHIHINPSCDNGGMAAGGHWDPDNTGKHLGPYNDKGHKGDLPELVVNADGTATKSVVAPRLDSLEELEGHSLMIHEGGDNYSDTPKPLGGGGARMWCGVITD</sequence>
<organism evidence="4 5">
    <name type="scientific">Francisella sciaenopsi</name>
    <dbReference type="NCBI Taxonomy" id="3055034"/>
    <lineage>
        <taxon>Bacteria</taxon>
        <taxon>Pseudomonadati</taxon>
        <taxon>Pseudomonadota</taxon>
        <taxon>Gammaproteobacteria</taxon>
        <taxon>Thiotrichales</taxon>
        <taxon>Francisellaceae</taxon>
        <taxon>Francisella</taxon>
    </lineage>
</organism>
<dbReference type="RefSeq" id="WP_407877297.1">
    <property type="nucleotide sequence ID" value="NZ_BTHG01000003.1"/>
</dbReference>
<dbReference type="Pfam" id="PF00080">
    <property type="entry name" value="Sod_Cu"/>
    <property type="match status" value="1"/>
</dbReference>